<dbReference type="AlphaFoldDB" id="A0A7W6EGE2"/>
<dbReference type="SMART" id="SM00382">
    <property type="entry name" value="AAA"/>
    <property type="match status" value="1"/>
</dbReference>
<evidence type="ECO:0000313" key="10">
    <source>
        <dbReference type="Proteomes" id="UP000537592"/>
    </source>
</evidence>
<evidence type="ECO:0000256" key="2">
    <source>
        <dbReference type="ARBA" id="ARBA00022448"/>
    </source>
</evidence>
<keyword evidence="2" id="KW-0813">Transport</keyword>
<evidence type="ECO:0000256" key="3">
    <source>
        <dbReference type="ARBA" id="ARBA00022741"/>
    </source>
</evidence>
<organism evidence="9 10">
    <name type="scientific">Pseudochelatococcus contaminans</name>
    <dbReference type="NCBI Taxonomy" id="1538103"/>
    <lineage>
        <taxon>Bacteria</taxon>
        <taxon>Pseudomonadati</taxon>
        <taxon>Pseudomonadota</taxon>
        <taxon>Alphaproteobacteria</taxon>
        <taxon>Hyphomicrobiales</taxon>
        <taxon>Chelatococcaceae</taxon>
        <taxon>Pseudochelatococcus</taxon>
    </lineage>
</organism>
<keyword evidence="5" id="KW-0864">Zinc transport</keyword>
<evidence type="ECO:0000256" key="1">
    <source>
        <dbReference type="ARBA" id="ARBA00005417"/>
    </source>
</evidence>
<dbReference type="RefSeq" id="WP_183750959.1">
    <property type="nucleotide sequence ID" value="NZ_JACICC010000002.1"/>
</dbReference>
<dbReference type="SUPFAM" id="SSF52540">
    <property type="entry name" value="P-loop containing nucleoside triphosphate hydrolases"/>
    <property type="match status" value="1"/>
</dbReference>
<evidence type="ECO:0000259" key="8">
    <source>
        <dbReference type="PROSITE" id="PS50893"/>
    </source>
</evidence>
<comment type="similarity">
    <text evidence="1">Belongs to the ABC transporter superfamily.</text>
</comment>
<dbReference type="InterPro" id="IPR003439">
    <property type="entry name" value="ABC_transporter-like_ATP-bd"/>
</dbReference>
<evidence type="ECO:0000256" key="7">
    <source>
        <dbReference type="SAM" id="MobiDB-lite"/>
    </source>
</evidence>
<dbReference type="GO" id="GO:0006829">
    <property type="term" value="P:zinc ion transport"/>
    <property type="evidence" value="ECO:0007669"/>
    <property type="project" value="UniProtKB-KW"/>
</dbReference>
<keyword evidence="6" id="KW-0406">Ion transport</keyword>
<keyword evidence="5" id="KW-0862">Zinc</keyword>
<reference evidence="9 10" key="1">
    <citation type="submission" date="2020-08" db="EMBL/GenBank/DDBJ databases">
        <title>Genomic Encyclopedia of Type Strains, Phase IV (KMG-IV): sequencing the most valuable type-strain genomes for metagenomic binning, comparative biology and taxonomic classification.</title>
        <authorList>
            <person name="Goeker M."/>
        </authorList>
    </citation>
    <scope>NUCLEOTIDE SEQUENCE [LARGE SCALE GENOMIC DNA]</scope>
    <source>
        <strain evidence="9 10">DSM 28760</strain>
    </source>
</reference>
<dbReference type="PANTHER" id="PTHR42734:SF5">
    <property type="entry name" value="IRON TRANSPORT SYSTEM ATP-BINDING PROTEIN HI_0361-RELATED"/>
    <property type="match status" value="1"/>
</dbReference>
<dbReference type="Pfam" id="PF00005">
    <property type="entry name" value="ABC_tran"/>
    <property type="match status" value="1"/>
</dbReference>
<dbReference type="InterPro" id="IPR003593">
    <property type="entry name" value="AAA+_ATPase"/>
</dbReference>
<dbReference type="PROSITE" id="PS00211">
    <property type="entry name" value="ABC_TRANSPORTER_1"/>
    <property type="match status" value="1"/>
</dbReference>
<dbReference type="InterPro" id="IPR047748">
    <property type="entry name" value="AztA-like"/>
</dbReference>
<feature type="region of interest" description="Disordered" evidence="7">
    <location>
        <begin position="1"/>
        <end position="22"/>
    </location>
</feature>
<dbReference type="PROSITE" id="PS50893">
    <property type="entry name" value="ABC_TRANSPORTER_2"/>
    <property type="match status" value="1"/>
</dbReference>
<dbReference type="InterPro" id="IPR017871">
    <property type="entry name" value="ABC_transporter-like_CS"/>
</dbReference>
<protein>
    <submittedName>
        <fullName evidence="9">Zinc/manganese transport system ATP-binding protein</fullName>
    </submittedName>
</protein>
<evidence type="ECO:0000256" key="5">
    <source>
        <dbReference type="ARBA" id="ARBA00022906"/>
    </source>
</evidence>
<name>A0A7W6EGE2_9HYPH</name>
<dbReference type="EMBL" id="JACICC010000002">
    <property type="protein sequence ID" value="MBB3808942.1"/>
    <property type="molecule type" value="Genomic_DNA"/>
</dbReference>
<sequence>MAHDHCSHTHTHRSSRDQAPAPGIRLDNLTVAYRRHPAVHHLSGNFAPGSLTAIVGPNGAGKSTLLKAIMGALRPATGRIEIAGINRRDIAYLPQISEVDRTFPITVLDLVAMGLWRRCGAFRRIGRDQLHRVNDAITTVGLSGLAERPISTLSGGQFQRALFARMLLQDARLLLLDEPFTALDMKTTTDLIDVVKHWHGENRTIIAVLHDIDLVREHFPQALLLARSEVAWGKTEDVLTGTNLLTARRMCEGFDDNAPFCDHQAA</sequence>
<accession>A0A7W6EGE2</accession>
<dbReference type="GO" id="GO:0005524">
    <property type="term" value="F:ATP binding"/>
    <property type="evidence" value="ECO:0007669"/>
    <property type="project" value="UniProtKB-KW"/>
</dbReference>
<gene>
    <name evidence="9" type="ORF">FHS81_001012</name>
</gene>
<evidence type="ECO:0000256" key="4">
    <source>
        <dbReference type="ARBA" id="ARBA00022840"/>
    </source>
</evidence>
<keyword evidence="10" id="KW-1185">Reference proteome</keyword>
<comment type="caution">
    <text evidence="9">The sequence shown here is derived from an EMBL/GenBank/DDBJ whole genome shotgun (WGS) entry which is preliminary data.</text>
</comment>
<dbReference type="NCBIfam" id="NF040873">
    <property type="entry name" value="AztA"/>
    <property type="match status" value="1"/>
</dbReference>
<feature type="domain" description="ABC transporter" evidence="8">
    <location>
        <begin position="24"/>
        <end position="252"/>
    </location>
</feature>
<dbReference type="CDD" id="cd03235">
    <property type="entry name" value="ABC_Metallic_Cations"/>
    <property type="match status" value="1"/>
</dbReference>
<dbReference type="InterPro" id="IPR050153">
    <property type="entry name" value="Metal_Ion_Import_ABC"/>
</dbReference>
<evidence type="ECO:0000256" key="6">
    <source>
        <dbReference type="ARBA" id="ARBA00023065"/>
    </source>
</evidence>
<evidence type="ECO:0000313" key="9">
    <source>
        <dbReference type="EMBL" id="MBB3808942.1"/>
    </source>
</evidence>
<keyword evidence="4 9" id="KW-0067">ATP-binding</keyword>
<dbReference type="Proteomes" id="UP000537592">
    <property type="component" value="Unassembled WGS sequence"/>
</dbReference>
<dbReference type="GO" id="GO:0016887">
    <property type="term" value="F:ATP hydrolysis activity"/>
    <property type="evidence" value="ECO:0007669"/>
    <property type="project" value="InterPro"/>
</dbReference>
<dbReference type="InterPro" id="IPR027417">
    <property type="entry name" value="P-loop_NTPase"/>
</dbReference>
<dbReference type="Gene3D" id="3.40.50.300">
    <property type="entry name" value="P-loop containing nucleotide triphosphate hydrolases"/>
    <property type="match status" value="1"/>
</dbReference>
<proteinExistence type="inferred from homology"/>
<dbReference type="PANTHER" id="PTHR42734">
    <property type="entry name" value="METAL TRANSPORT SYSTEM ATP-BINDING PROTEIN TM_0124-RELATED"/>
    <property type="match status" value="1"/>
</dbReference>
<keyword evidence="3" id="KW-0547">Nucleotide-binding</keyword>